<evidence type="ECO:0000313" key="3">
    <source>
        <dbReference type="EMBL" id="EGW10260.1"/>
    </source>
</evidence>
<comment type="similarity">
    <text evidence="1 2">Belongs to the phospholipid scramblase family.</text>
</comment>
<dbReference type="InterPro" id="IPR005552">
    <property type="entry name" value="Scramblase"/>
</dbReference>
<proteinExistence type="inferred from homology"/>
<sequence length="163" mass="18727">MENQTISPTAVSDVPPDYNSHFVPVITGFETNNRYDIKNNIDQMVYIVTEDTDDYTRNAYRNLRPFVLRVTDCLGREIMTMQRPFRCTCCCFCCSCARQEVNSLDGASNIGSIIRKWNGFLSTMGDADHFEIRFPLDLDVTMKAMIFGTCFLIVSLTLWAHFF</sequence>
<evidence type="ECO:0000256" key="2">
    <source>
        <dbReference type="RuleBase" id="RU363116"/>
    </source>
</evidence>
<dbReference type="STRING" id="10029.G3HVR8"/>
<comment type="cofactor">
    <cofactor evidence="2">
        <name>Ca(2+)</name>
        <dbReference type="ChEBI" id="CHEBI:29108"/>
    </cofactor>
</comment>
<dbReference type="FunCoup" id="G3HVR8">
    <property type="interactions" value="92"/>
</dbReference>
<dbReference type="EMBL" id="JH000796">
    <property type="protein sequence ID" value="EGW10260.1"/>
    <property type="molecule type" value="Genomic_DNA"/>
</dbReference>
<keyword evidence="2" id="KW-0564">Palmitate</keyword>
<dbReference type="GO" id="GO:0005886">
    <property type="term" value="C:plasma membrane"/>
    <property type="evidence" value="ECO:0007669"/>
    <property type="project" value="TreeGrafter"/>
</dbReference>
<dbReference type="GO" id="GO:0017128">
    <property type="term" value="F:phospholipid scramblase activity"/>
    <property type="evidence" value="ECO:0007669"/>
    <property type="project" value="InterPro"/>
</dbReference>
<gene>
    <name evidence="3" type="ORF">I79_015059</name>
</gene>
<protein>
    <recommendedName>
        <fullName evidence="2">Phospholipid scramblase</fullName>
    </recommendedName>
</protein>
<dbReference type="Proteomes" id="UP000001075">
    <property type="component" value="Unassembled WGS sequence"/>
</dbReference>
<dbReference type="PANTHER" id="PTHR23248:SF28">
    <property type="entry name" value="PHOSPHOLIPID SCRAMBLASE 4"/>
    <property type="match status" value="1"/>
</dbReference>
<keyword evidence="2" id="KW-0812">Transmembrane</keyword>
<keyword evidence="2" id="KW-0106">Calcium</keyword>
<dbReference type="AlphaFoldDB" id="G3HVR8"/>
<feature type="transmembrane region" description="Helical" evidence="2">
    <location>
        <begin position="144"/>
        <end position="162"/>
    </location>
</feature>
<dbReference type="InParanoid" id="G3HVR8"/>
<name>G3HVR8_CRIGR</name>
<keyword evidence="2" id="KW-0472">Membrane</keyword>
<evidence type="ECO:0000256" key="1">
    <source>
        <dbReference type="ARBA" id="ARBA00005350"/>
    </source>
</evidence>
<keyword evidence="2" id="KW-1133">Transmembrane helix</keyword>
<dbReference type="Pfam" id="PF03803">
    <property type="entry name" value="Scramblase"/>
    <property type="match status" value="1"/>
</dbReference>
<reference evidence="4" key="1">
    <citation type="journal article" date="2011" name="Nat. Biotechnol.">
        <title>The genomic sequence of the Chinese hamster ovary (CHO)-K1 cell line.</title>
        <authorList>
            <person name="Xu X."/>
            <person name="Nagarajan H."/>
            <person name="Lewis N.E."/>
            <person name="Pan S."/>
            <person name="Cai Z."/>
            <person name="Liu X."/>
            <person name="Chen W."/>
            <person name="Xie M."/>
            <person name="Wang W."/>
            <person name="Hammond S."/>
            <person name="Andersen M.R."/>
            <person name="Neff N."/>
            <person name="Passarelli B."/>
            <person name="Koh W."/>
            <person name="Fan H.C."/>
            <person name="Wang J."/>
            <person name="Gui Y."/>
            <person name="Lee K.H."/>
            <person name="Betenbaugh M.J."/>
            <person name="Quake S.R."/>
            <person name="Famili I."/>
            <person name="Palsson B.O."/>
            <person name="Wang J."/>
        </authorList>
    </citation>
    <scope>NUCLEOTIDE SEQUENCE [LARGE SCALE GENOMIC DNA]</scope>
    <source>
        <strain evidence="4">CHO K1 cell line</strain>
    </source>
</reference>
<comment type="function">
    <text evidence="2">May mediate accelerated ATP-independent bidirectional transbilayer migration of phospholipids upon binding calcium ions that results in a loss of phospholipid asymmetry in the plasma membrane.</text>
</comment>
<evidence type="ECO:0000313" key="4">
    <source>
        <dbReference type="Proteomes" id="UP000001075"/>
    </source>
</evidence>
<organism evidence="3 4">
    <name type="scientific">Cricetulus griseus</name>
    <name type="common">Chinese hamster</name>
    <name type="synonym">Cricetulus barabensis griseus</name>
    <dbReference type="NCBI Taxonomy" id="10029"/>
    <lineage>
        <taxon>Eukaryota</taxon>
        <taxon>Metazoa</taxon>
        <taxon>Chordata</taxon>
        <taxon>Craniata</taxon>
        <taxon>Vertebrata</taxon>
        <taxon>Euteleostomi</taxon>
        <taxon>Mammalia</taxon>
        <taxon>Eutheria</taxon>
        <taxon>Euarchontoglires</taxon>
        <taxon>Glires</taxon>
        <taxon>Rodentia</taxon>
        <taxon>Myomorpha</taxon>
        <taxon>Muroidea</taxon>
        <taxon>Cricetidae</taxon>
        <taxon>Cricetinae</taxon>
        <taxon>Cricetulus</taxon>
    </lineage>
</organism>
<dbReference type="PANTHER" id="PTHR23248">
    <property type="entry name" value="PHOSPHOLIPID SCRAMBLASE-RELATED"/>
    <property type="match status" value="1"/>
</dbReference>
<accession>G3HVR8</accession>
<keyword evidence="2" id="KW-0449">Lipoprotein</keyword>